<dbReference type="Pfam" id="PF00583">
    <property type="entry name" value="Acetyltransf_1"/>
    <property type="match status" value="1"/>
</dbReference>
<organism evidence="3 4">
    <name type="scientific">Desmophyllum pertusum</name>
    <dbReference type="NCBI Taxonomy" id="174260"/>
    <lineage>
        <taxon>Eukaryota</taxon>
        <taxon>Metazoa</taxon>
        <taxon>Cnidaria</taxon>
        <taxon>Anthozoa</taxon>
        <taxon>Hexacorallia</taxon>
        <taxon>Scleractinia</taxon>
        <taxon>Caryophylliina</taxon>
        <taxon>Caryophylliidae</taxon>
        <taxon>Desmophyllum</taxon>
    </lineage>
</organism>
<dbReference type="PANTHER" id="PTHR47237">
    <property type="entry name" value="SLL0310 PROTEIN"/>
    <property type="match status" value="1"/>
</dbReference>
<feature type="compositionally biased region" description="Polar residues" evidence="1">
    <location>
        <begin position="353"/>
        <end position="363"/>
    </location>
</feature>
<feature type="compositionally biased region" description="Polar residues" evidence="1">
    <location>
        <begin position="405"/>
        <end position="416"/>
    </location>
</feature>
<evidence type="ECO:0000256" key="1">
    <source>
        <dbReference type="SAM" id="MobiDB-lite"/>
    </source>
</evidence>
<dbReference type="EMBL" id="MU826836">
    <property type="protein sequence ID" value="KAJ7372529.1"/>
    <property type="molecule type" value="Genomic_DNA"/>
</dbReference>
<dbReference type="InterPro" id="IPR016181">
    <property type="entry name" value="Acyl_CoA_acyltransferase"/>
</dbReference>
<accession>A0A9W9Z1C0</accession>
<dbReference type="Proteomes" id="UP001163046">
    <property type="component" value="Unassembled WGS sequence"/>
</dbReference>
<gene>
    <name evidence="3" type="ORF">OS493_019038</name>
</gene>
<dbReference type="GO" id="GO:0016747">
    <property type="term" value="F:acyltransferase activity, transferring groups other than amino-acyl groups"/>
    <property type="evidence" value="ECO:0007669"/>
    <property type="project" value="InterPro"/>
</dbReference>
<evidence type="ECO:0000259" key="2">
    <source>
        <dbReference type="PROSITE" id="PS51186"/>
    </source>
</evidence>
<protein>
    <recommendedName>
        <fullName evidence="2">N-acetyltransferase domain-containing protein</fullName>
    </recommendedName>
</protein>
<comment type="caution">
    <text evidence="3">The sequence shown here is derived from an EMBL/GenBank/DDBJ whole genome shotgun (WGS) entry which is preliminary data.</text>
</comment>
<dbReference type="PANTHER" id="PTHR47237:SF1">
    <property type="entry name" value="SLL0310 PROTEIN"/>
    <property type="match status" value="1"/>
</dbReference>
<dbReference type="OrthoDB" id="5771378at2759"/>
<keyword evidence="4" id="KW-1185">Reference proteome</keyword>
<evidence type="ECO:0000313" key="3">
    <source>
        <dbReference type="EMBL" id="KAJ7372529.1"/>
    </source>
</evidence>
<dbReference type="SUPFAM" id="SSF55729">
    <property type="entry name" value="Acyl-CoA N-acyltransferases (Nat)"/>
    <property type="match status" value="1"/>
</dbReference>
<dbReference type="CDD" id="cd04301">
    <property type="entry name" value="NAT_SF"/>
    <property type="match status" value="1"/>
</dbReference>
<dbReference type="Gene3D" id="3.40.630.90">
    <property type="match status" value="1"/>
</dbReference>
<evidence type="ECO:0000313" key="4">
    <source>
        <dbReference type="Proteomes" id="UP001163046"/>
    </source>
</evidence>
<dbReference type="InterPro" id="IPR052729">
    <property type="entry name" value="Acyl/Acetyltrans_Enzymes"/>
</dbReference>
<dbReference type="InterPro" id="IPR041496">
    <property type="entry name" value="YitH/HolE_GNAT"/>
</dbReference>
<feature type="region of interest" description="Disordered" evidence="1">
    <location>
        <begin position="353"/>
        <end position="416"/>
    </location>
</feature>
<dbReference type="PROSITE" id="PS51186">
    <property type="entry name" value="GNAT"/>
    <property type="match status" value="1"/>
</dbReference>
<sequence>MEEFKIRLINTEEEYESVVLKAMAEEGWRPGLKDAECYRACDPTAAFVGELNGKPICCASMTKYGDRFAFGGCYIVSKEHRGKGYGVKIYNAAIASAESRSIGIFALLHMEETFQSCGFHSQFYGARFDFHLPTTMTCFAEISEKSPVEIKGIEQVNLEALFEYDTIVFGVERHAFLSKWLHVTGSHARVATNSEGSIVSYTVARPTFVKEEGYRIGPLFADCQSIAEKLLKAVFEELLQQEEPPSVVCIDTPTKRAIELAEKLQGKRSFDQVYMVMKDPPDACFDKWFYPLPFPTAPQSSARAVSTQLLNERMKEMSERIEAMDQITHNMDREFKSSRVLLSAIQSIDEVLNPSSRPSSAEVMSSRGSGGSRRGMPRRWGDTAPWRRGTKKSAERQPVRRLPQTEGTLLHSQCEE</sequence>
<proteinExistence type="predicted"/>
<dbReference type="Pfam" id="PF18014">
    <property type="entry name" value="Acetyltransf_18"/>
    <property type="match status" value="1"/>
</dbReference>
<dbReference type="InterPro" id="IPR000182">
    <property type="entry name" value="GNAT_dom"/>
</dbReference>
<dbReference type="AlphaFoldDB" id="A0A9W9Z1C0"/>
<name>A0A9W9Z1C0_9CNID</name>
<reference evidence="3" key="1">
    <citation type="submission" date="2023-01" db="EMBL/GenBank/DDBJ databases">
        <title>Genome assembly of the deep-sea coral Lophelia pertusa.</title>
        <authorList>
            <person name="Herrera S."/>
            <person name="Cordes E."/>
        </authorList>
    </citation>
    <scope>NUCLEOTIDE SEQUENCE</scope>
    <source>
        <strain evidence="3">USNM1676648</strain>
        <tissue evidence="3">Polyp</tissue>
    </source>
</reference>
<feature type="domain" description="N-acetyltransferase" evidence="2">
    <location>
        <begin position="7"/>
        <end position="141"/>
    </location>
</feature>
<dbReference type="Gene3D" id="3.40.630.30">
    <property type="match status" value="1"/>
</dbReference>